<reference evidence="1 2" key="1">
    <citation type="journal article" date="2020" name="ISME J.">
        <title>Uncovering the hidden diversity of litter-decomposition mechanisms in mushroom-forming fungi.</title>
        <authorList>
            <person name="Floudas D."/>
            <person name="Bentzer J."/>
            <person name="Ahren D."/>
            <person name="Johansson T."/>
            <person name="Persson P."/>
            <person name="Tunlid A."/>
        </authorList>
    </citation>
    <scope>NUCLEOTIDE SEQUENCE [LARGE SCALE GENOMIC DNA]</scope>
    <source>
        <strain evidence="1 2">CBS 291.85</strain>
    </source>
</reference>
<comment type="caution">
    <text evidence="1">The sequence shown here is derived from an EMBL/GenBank/DDBJ whole genome shotgun (WGS) entry which is preliminary data.</text>
</comment>
<dbReference type="Proteomes" id="UP000559256">
    <property type="component" value="Unassembled WGS sequence"/>
</dbReference>
<dbReference type="AlphaFoldDB" id="A0A8H5LZK9"/>
<dbReference type="OrthoDB" id="3252971at2759"/>
<sequence length="398" mass="45503">MAISEMHFKKSYTVEELAPLIRSAWIKAHFVAPWIAVRTSSQPNAPHNSYMFMYKRSSGPEKTEAWAGETIVWRKETKTLNEWEVEMKDRHWKPCAGQFGLEMRLAKWPMGSGQGWFLISWSSPRTGSHWTSDGRDLFPVAERMFRILHDKMDGMDTTPCASLRWREEVNCPTTTRTIPIPNARCRDAQDSLSLVPETKSSDLLYKRYYISMTSAINSIRTVTVNIADMRTSISPFSAKRLGDCGTGGLVNIGFPTKHDTDFIRQCLYIGNDRNVHKSLSPSSFWEDVATDTQAALKEGYLSTVEQMALKIDGFVMSAPGIMSSSLGDVEKLRWFTKYRPLYADKYPDKFEIRNAYSQFCCESRIEVVGDSTSQELWNMFLELVREGFQDIVMFKSAL</sequence>
<dbReference type="EMBL" id="JAACJM010000001">
    <property type="protein sequence ID" value="KAF5375204.1"/>
    <property type="molecule type" value="Genomic_DNA"/>
</dbReference>
<name>A0A8H5LZK9_9AGAR</name>
<dbReference type="InterPro" id="IPR023213">
    <property type="entry name" value="CAT-like_dom_sf"/>
</dbReference>
<accession>A0A8H5LZK9</accession>
<organism evidence="1 2">
    <name type="scientific">Tetrapyrgos nigripes</name>
    <dbReference type="NCBI Taxonomy" id="182062"/>
    <lineage>
        <taxon>Eukaryota</taxon>
        <taxon>Fungi</taxon>
        <taxon>Dikarya</taxon>
        <taxon>Basidiomycota</taxon>
        <taxon>Agaricomycotina</taxon>
        <taxon>Agaricomycetes</taxon>
        <taxon>Agaricomycetidae</taxon>
        <taxon>Agaricales</taxon>
        <taxon>Marasmiineae</taxon>
        <taxon>Marasmiaceae</taxon>
        <taxon>Tetrapyrgos</taxon>
    </lineage>
</organism>
<gene>
    <name evidence="1" type="ORF">D9758_000009</name>
</gene>
<protein>
    <submittedName>
        <fullName evidence="1">Uncharacterized protein</fullName>
    </submittedName>
</protein>
<proteinExistence type="predicted"/>
<dbReference type="Gene3D" id="3.30.559.10">
    <property type="entry name" value="Chloramphenicol acetyltransferase-like domain"/>
    <property type="match status" value="1"/>
</dbReference>
<keyword evidence="2" id="KW-1185">Reference proteome</keyword>
<evidence type="ECO:0000313" key="1">
    <source>
        <dbReference type="EMBL" id="KAF5375204.1"/>
    </source>
</evidence>
<evidence type="ECO:0000313" key="2">
    <source>
        <dbReference type="Proteomes" id="UP000559256"/>
    </source>
</evidence>